<dbReference type="PANTHER" id="PTHR35079:SF1">
    <property type="entry name" value="LUNG ADENOMA SUSCEPTIBILITY PROTEIN 2"/>
    <property type="match status" value="1"/>
</dbReference>
<evidence type="ECO:0000256" key="1">
    <source>
        <dbReference type="SAM" id="MobiDB-lite"/>
    </source>
</evidence>
<feature type="region of interest" description="Disordered" evidence="1">
    <location>
        <begin position="454"/>
        <end position="474"/>
    </location>
</feature>
<gene>
    <name evidence="2" type="ORF">AAFF_G00373330</name>
</gene>
<feature type="compositionally biased region" description="Basic residues" evidence="1">
    <location>
        <begin position="189"/>
        <end position="198"/>
    </location>
</feature>
<evidence type="ECO:0000313" key="2">
    <source>
        <dbReference type="EMBL" id="KAJ8402098.1"/>
    </source>
</evidence>
<feature type="region of interest" description="Disordered" evidence="1">
    <location>
        <begin position="479"/>
        <end position="498"/>
    </location>
</feature>
<keyword evidence="3" id="KW-1185">Reference proteome</keyword>
<sequence>MTSTDSILSPESTVTSLLASSGNLKSSLLSDSSRSIRYGDRQYESATEALDAYIADFQRNLWAPNTSTGRLQLPKDPVTPLLSGTRFRNKDVLKEKLTDGELDFLNLPVGTQRRDPDRLSLTTDDLVVLPADGSMPVTRTSAYLTQRAAYPGGGSSASRSLKSRDLSTSQRISQGRRGRGKNPDERDLHRRPKSHPRAQRGPLDAGSADRYPRWLTSQKSDMDFSGVSSIPDLSYPTWLRDCETASDPDSHRVAHGRGRTIPPLPKAPSWLGELEASYEGLQGDTGGRMGLAREANDEPGNRMLREEVGHPTLRELRLEFAEQLATAEGWEEDANYDKPFRDDKIESLILKAEGALASPSLGQACHAVGDRSRSPHTEDILDLDRSWDKPPVTFKPPVPVGGAEDQRNLNKQGGVRIEADASCSSGYVSRKHPGPVEALKQMLFSLQAVEQRVTREQEENGQDAPTLETKHLGPLEQHREAHKNSELQEDYENAPGGQSLQRALHHLGRLKSLVDDMNEKKERELQEKDV</sequence>
<comment type="caution">
    <text evidence="2">The sequence shown here is derived from an EMBL/GenBank/DDBJ whole genome shotgun (WGS) entry which is preliminary data.</text>
</comment>
<proteinExistence type="predicted"/>
<feature type="region of interest" description="Disordered" evidence="1">
    <location>
        <begin position="511"/>
        <end position="530"/>
    </location>
</feature>
<feature type="compositionally biased region" description="Polar residues" evidence="1">
    <location>
        <begin position="156"/>
        <end position="173"/>
    </location>
</feature>
<evidence type="ECO:0008006" key="4">
    <source>
        <dbReference type="Google" id="ProtNLM"/>
    </source>
</evidence>
<name>A0AAD7SGK8_9TELE</name>
<dbReference type="AlphaFoldDB" id="A0AAD7SGK8"/>
<feature type="region of interest" description="Disordered" evidence="1">
    <location>
        <begin position="246"/>
        <end position="267"/>
    </location>
</feature>
<accession>A0AAD7SGK8</accession>
<organism evidence="2 3">
    <name type="scientific">Aldrovandia affinis</name>
    <dbReference type="NCBI Taxonomy" id="143900"/>
    <lineage>
        <taxon>Eukaryota</taxon>
        <taxon>Metazoa</taxon>
        <taxon>Chordata</taxon>
        <taxon>Craniata</taxon>
        <taxon>Vertebrata</taxon>
        <taxon>Euteleostomi</taxon>
        <taxon>Actinopterygii</taxon>
        <taxon>Neopterygii</taxon>
        <taxon>Teleostei</taxon>
        <taxon>Notacanthiformes</taxon>
        <taxon>Halosauridae</taxon>
        <taxon>Aldrovandia</taxon>
    </lineage>
</organism>
<dbReference type="Proteomes" id="UP001221898">
    <property type="component" value="Unassembled WGS sequence"/>
</dbReference>
<evidence type="ECO:0000313" key="3">
    <source>
        <dbReference type="Proteomes" id="UP001221898"/>
    </source>
</evidence>
<dbReference type="EMBL" id="JAINUG010000066">
    <property type="protein sequence ID" value="KAJ8402098.1"/>
    <property type="molecule type" value="Genomic_DNA"/>
</dbReference>
<dbReference type="PANTHER" id="PTHR35079">
    <property type="entry name" value="LUNG ADENOMA SUSCEPTIBILITY PROTEIN 2"/>
    <property type="match status" value="1"/>
</dbReference>
<feature type="region of interest" description="Disordered" evidence="1">
    <location>
        <begin position="148"/>
        <end position="211"/>
    </location>
</feature>
<dbReference type="InterPro" id="IPR052679">
    <property type="entry name" value="Cell_Prolif_Regulator"/>
</dbReference>
<reference evidence="2" key="1">
    <citation type="journal article" date="2023" name="Science">
        <title>Genome structures resolve the early diversification of teleost fishes.</title>
        <authorList>
            <person name="Parey E."/>
            <person name="Louis A."/>
            <person name="Montfort J."/>
            <person name="Bouchez O."/>
            <person name="Roques C."/>
            <person name="Iampietro C."/>
            <person name="Lluch J."/>
            <person name="Castinel A."/>
            <person name="Donnadieu C."/>
            <person name="Desvignes T."/>
            <person name="Floi Bucao C."/>
            <person name="Jouanno E."/>
            <person name="Wen M."/>
            <person name="Mejri S."/>
            <person name="Dirks R."/>
            <person name="Jansen H."/>
            <person name="Henkel C."/>
            <person name="Chen W.J."/>
            <person name="Zahm M."/>
            <person name="Cabau C."/>
            <person name="Klopp C."/>
            <person name="Thompson A.W."/>
            <person name="Robinson-Rechavi M."/>
            <person name="Braasch I."/>
            <person name="Lecointre G."/>
            <person name="Bobe J."/>
            <person name="Postlethwait J.H."/>
            <person name="Berthelot C."/>
            <person name="Roest Crollius H."/>
            <person name="Guiguen Y."/>
        </authorList>
    </citation>
    <scope>NUCLEOTIDE SEQUENCE</scope>
    <source>
        <strain evidence="2">NC1722</strain>
    </source>
</reference>
<protein>
    <recommendedName>
        <fullName evidence="4">Lung adenoma susceptibility protein 2</fullName>
    </recommendedName>
</protein>
<feature type="compositionally biased region" description="Basic and acidic residues" evidence="1">
    <location>
        <begin position="512"/>
        <end position="530"/>
    </location>
</feature>